<dbReference type="PANTHER" id="PTHR40076:SF1">
    <property type="entry name" value="MEMBRANE PROTEIN"/>
    <property type="match status" value="1"/>
</dbReference>
<dbReference type="EMBL" id="LWAE01000001">
    <property type="protein sequence ID" value="KZL94116.1"/>
    <property type="molecule type" value="Genomic_DNA"/>
</dbReference>
<dbReference type="PANTHER" id="PTHR40076">
    <property type="entry name" value="MEMBRANE PROTEIN-RELATED"/>
    <property type="match status" value="1"/>
</dbReference>
<proteinExistence type="predicted"/>
<evidence type="ECO:0008006" key="4">
    <source>
        <dbReference type="Google" id="ProtNLM"/>
    </source>
</evidence>
<feature type="transmembrane region" description="Helical" evidence="1">
    <location>
        <begin position="94"/>
        <end position="118"/>
    </location>
</feature>
<keyword evidence="3" id="KW-1185">Reference proteome</keyword>
<dbReference type="AlphaFoldDB" id="A0A161XHH7"/>
<evidence type="ECO:0000256" key="1">
    <source>
        <dbReference type="SAM" id="Phobius"/>
    </source>
</evidence>
<feature type="transmembrane region" description="Helical" evidence="1">
    <location>
        <begin position="26"/>
        <end position="46"/>
    </location>
</feature>
<reference evidence="2 3" key="1">
    <citation type="submission" date="2016-04" db="EMBL/GenBank/DDBJ databases">
        <title>Genome sequence of Clostridium magnum DSM 2767.</title>
        <authorList>
            <person name="Poehlein A."/>
            <person name="Uhlig R."/>
            <person name="Fischer R."/>
            <person name="Bahl H."/>
            <person name="Daniel R."/>
        </authorList>
    </citation>
    <scope>NUCLEOTIDE SEQUENCE [LARGE SCALE GENOMIC DNA]</scope>
    <source>
        <strain evidence="2 3">DSM 2767</strain>
    </source>
</reference>
<organism evidence="2 3">
    <name type="scientific">Clostridium magnum DSM 2767</name>
    <dbReference type="NCBI Taxonomy" id="1121326"/>
    <lineage>
        <taxon>Bacteria</taxon>
        <taxon>Bacillati</taxon>
        <taxon>Bacillota</taxon>
        <taxon>Clostridia</taxon>
        <taxon>Eubacteriales</taxon>
        <taxon>Clostridiaceae</taxon>
        <taxon>Clostridium</taxon>
    </lineage>
</organism>
<accession>A0A161XHH7</accession>
<dbReference type="RefSeq" id="WP_169809791.1">
    <property type="nucleotide sequence ID" value="NZ_FQXL01000009.1"/>
</dbReference>
<feature type="transmembrane region" description="Helical" evidence="1">
    <location>
        <begin position="52"/>
        <end position="73"/>
    </location>
</feature>
<keyword evidence="1" id="KW-0472">Membrane</keyword>
<comment type="caution">
    <text evidence="2">The sequence shown here is derived from an EMBL/GenBank/DDBJ whole genome shotgun (WGS) entry which is preliminary data.</text>
</comment>
<gene>
    <name evidence="2" type="ORF">CLMAG_11690</name>
</gene>
<keyword evidence="1" id="KW-1133">Transmembrane helix</keyword>
<sequence length="199" mass="22490">MNINYSPMKTNSELRSTARDQLRGQWVTAILISVVFMIISALPNAIPYAGSVISIVLTGPLTLGIISCFIRLVRKQNFTFENVFDGFKNFTSAFILQILVTLFVFLWALLLIIPGIIAGYRYSMSFYILYDNPNLGAMEALDLSKKIMMGNKWRLFCLHLSFIGWALLSILTCGIGFLWLVPYINTSVANFYEGIKKTM</sequence>
<evidence type="ECO:0000313" key="2">
    <source>
        <dbReference type="EMBL" id="KZL94116.1"/>
    </source>
</evidence>
<evidence type="ECO:0000313" key="3">
    <source>
        <dbReference type="Proteomes" id="UP000076603"/>
    </source>
</evidence>
<feature type="transmembrane region" description="Helical" evidence="1">
    <location>
        <begin position="155"/>
        <end position="181"/>
    </location>
</feature>
<dbReference type="Pfam" id="PF06161">
    <property type="entry name" value="DUF975"/>
    <property type="match status" value="1"/>
</dbReference>
<dbReference type="Proteomes" id="UP000076603">
    <property type="component" value="Unassembled WGS sequence"/>
</dbReference>
<dbReference type="PATRIC" id="fig|1121326.3.peg.1135"/>
<name>A0A161XHH7_9CLOT</name>
<protein>
    <recommendedName>
        <fullName evidence="4">DUF975 family protein</fullName>
    </recommendedName>
</protein>
<keyword evidence="1" id="KW-0812">Transmembrane</keyword>
<dbReference type="InterPro" id="IPR010380">
    <property type="entry name" value="DUF975"/>
</dbReference>